<name>K8A896_9ENTR</name>
<protein>
    <submittedName>
        <fullName evidence="1">Uncharacterized protein</fullName>
    </submittedName>
</protein>
<proteinExistence type="predicted"/>
<evidence type="ECO:0000313" key="1">
    <source>
        <dbReference type="EMBL" id="CCJ71974.1"/>
    </source>
</evidence>
<gene>
    <name evidence="1" type="ORF">BN137_1322</name>
</gene>
<accession>K8A896</accession>
<dbReference type="EMBL" id="CAKW01000053">
    <property type="protein sequence ID" value="CCJ71974.1"/>
    <property type="molecule type" value="Genomic_DNA"/>
</dbReference>
<organism evidence="1 2">
    <name type="scientific">Cronobacter condimenti 1330</name>
    <dbReference type="NCBI Taxonomy" id="1073999"/>
    <lineage>
        <taxon>Bacteria</taxon>
        <taxon>Pseudomonadati</taxon>
        <taxon>Pseudomonadota</taxon>
        <taxon>Gammaproteobacteria</taxon>
        <taxon>Enterobacterales</taxon>
        <taxon>Enterobacteriaceae</taxon>
        <taxon>Cronobacter</taxon>
    </lineage>
</organism>
<evidence type="ECO:0000313" key="2">
    <source>
        <dbReference type="Proteomes" id="UP000009340"/>
    </source>
</evidence>
<dbReference type="AlphaFoldDB" id="K8A896"/>
<dbReference type="Proteomes" id="UP000009340">
    <property type="component" value="Unassembled WGS sequence"/>
</dbReference>
<comment type="caution">
    <text evidence="1">The sequence shown here is derived from an EMBL/GenBank/DDBJ whole genome shotgun (WGS) entry which is preliminary data.</text>
</comment>
<reference evidence="1" key="1">
    <citation type="submission" date="2012-07" db="EMBL/GenBank/DDBJ databases">
        <authorList>
            <person name="Cummings C."/>
        </authorList>
    </citation>
    <scope>NUCLEOTIDE SEQUENCE</scope>
    <source>
        <strain evidence="1">1330</strain>
    </source>
</reference>
<sequence>MISLFGITAEIATGARMCRVLAFWTMEHVTPLDSQKVNK</sequence>